<evidence type="ECO:0000313" key="1">
    <source>
        <dbReference type="EMBL" id="CAI5445960.1"/>
    </source>
</evidence>
<protein>
    <submittedName>
        <fullName evidence="1">Uncharacterized protein</fullName>
    </submittedName>
</protein>
<name>A0A9P1N2Y7_9PELO</name>
<evidence type="ECO:0000313" key="2">
    <source>
        <dbReference type="Proteomes" id="UP001152747"/>
    </source>
</evidence>
<dbReference type="Proteomes" id="UP001152747">
    <property type="component" value="Unassembled WGS sequence"/>
</dbReference>
<dbReference type="AlphaFoldDB" id="A0A9P1N2Y7"/>
<sequence length="107" mass="11696">MASVVVVATGAALAVTIPFIALKEIFEKRAQSNLKKHLGAGGKRRKCRVNFGSVDNISKYAQNNAKSADVHSFSDNEDCSSVISLPPNYDDLFHPPPYSKTTIKHQH</sequence>
<dbReference type="EMBL" id="CANHGI010000003">
    <property type="protein sequence ID" value="CAI5445960.1"/>
    <property type="molecule type" value="Genomic_DNA"/>
</dbReference>
<organism evidence="1 2">
    <name type="scientific">Caenorhabditis angaria</name>
    <dbReference type="NCBI Taxonomy" id="860376"/>
    <lineage>
        <taxon>Eukaryota</taxon>
        <taxon>Metazoa</taxon>
        <taxon>Ecdysozoa</taxon>
        <taxon>Nematoda</taxon>
        <taxon>Chromadorea</taxon>
        <taxon>Rhabditida</taxon>
        <taxon>Rhabditina</taxon>
        <taxon>Rhabditomorpha</taxon>
        <taxon>Rhabditoidea</taxon>
        <taxon>Rhabditidae</taxon>
        <taxon>Peloderinae</taxon>
        <taxon>Caenorhabditis</taxon>
    </lineage>
</organism>
<keyword evidence="2" id="KW-1185">Reference proteome</keyword>
<comment type="caution">
    <text evidence="1">The sequence shown here is derived from an EMBL/GenBank/DDBJ whole genome shotgun (WGS) entry which is preliminary data.</text>
</comment>
<gene>
    <name evidence="1" type="ORF">CAMP_LOCUS8597</name>
</gene>
<reference evidence="1" key="1">
    <citation type="submission" date="2022-11" db="EMBL/GenBank/DDBJ databases">
        <authorList>
            <person name="Kikuchi T."/>
        </authorList>
    </citation>
    <scope>NUCLEOTIDE SEQUENCE</scope>
    <source>
        <strain evidence="1">PS1010</strain>
    </source>
</reference>
<accession>A0A9P1N2Y7</accession>
<dbReference type="OrthoDB" id="5852429at2759"/>
<proteinExistence type="predicted"/>